<proteinExistence type="inferred from homology"/>
<keyword evidence="6 7" id="KW-0472">Membrane</keyword>
<evidence type="ECO:0000256" key="2">
    <source>
        <dbReference type="ARBA" id="ARBA00006978"/>
    </source>
</evidence>
<dbReference type="Proteomes" id="UP001295423">
    <property type="component" value="Unassembled WGS sequence"/>
</dbReference>
<feature type="transmembrane region" description="Helical" evidence="7">
    <location>
        <begin position="111"/>
        <end position="130"/>
    </location>
</feature>
<protein>
    <recommendedName>
        <fullName evidence="10">Major facilitator superfamily (MFS) profile domain-containing protein</fullName>
    </recommendedName>
</protein>
<reference evidence="8" key="1">
    <citation type="submission" date="2023-08" db="EMBL/GenBank/DDBJ databases">
        <authorList>
            <person name="Audoor S."/>
            <person name="Bilcke G."/>
        </authorList>
    </citation>
    <scope>NUCLEOTIDE SEQUENCE</scope>
</reference>
<feature type="transmembrane region" description="Helical" evidence="7">
    <location>
        <begin position="136"/>
        <end position="161"/>
    </location>
</feature>
<dbReference type="AlphaFoldDB" id="A0AAD2FRH0"/>
<feature type="transmembrane region" description="Helical" evidence="7">
    <location>
        <begin position="181"/>
        <end position="202"/>
    </location>
</feature>
<feature type="transmembrane region" description="Helical" evidence="7">
    <location>
        <begin position="274"/>
        <end position="296"/>
    </location>
</feature>
<feature type="transmembrane region" description="Helical" evidence="7">
    <location>
        <begin position="363"/>
        <end position="381"/>
    </location>
</feature>
<keyword evidence="3" id="KW-0813">Transport</keyword>
<dbReference type="Pfam" id="PF11700">
    <property type="entry name" value="ATG22"/>
    <property type="match status" value="1"/>
</dbReference>
<evidence type="ECO:0000256" key="1">
    <source>
        <dbReference type="ARBA" id="ARBA00004127"/>
    </source>
</evidence>
<comment type="subcellular location">
    <subcellularLocation>
        <location evidence="1">Endomembrane system</location>
        <topology evidence="1">Multi-pass membrane protein</topology>
    </subcellularLocation>
</comment>
<evidence type="ECO:0000313" key="8">
    <source>
        <dbReference type="EMBL" id="CAJ1950760.1"/>
    </source>
</evidence>
<evidence type="ECO:0000256" key="5">
    <source>
        <dbReference type="ARBA" id="ARBA00022989"/>
    </source>
</evidence>
<dbReference type="InterPro" id="IPR036259">
    <property type="entry name" value="MFS_trans_sf"/>
</dbReference>
<sequence>MSEGADKMSEEKQSSCSGFEGNVVAKGYTMNTIGRGLVIATNVFMSTSLLYLASEEVGCIDGEGNSIDCDNKVYGFRPSSLLTNIAVITGLLAAFLNPIVGAIIDFTDHRHALGCAASVAMILIQAIQSYTVSSTWFPMAILQAAVVFIFEVFLMTAYAYLPELAQEVGEEKMKNFSPKFIMSQFFFQSMHLVIVLAISIALNTSTVVTAQISQGLVSVFLSVFLGLAWFKYLPKAKAKRPLPEGKSLYTAGFSQLFHTIRLINQEYKNSLRPYLLAVTFAEAGVNAFIVCAVTYMNEVIKMNSTETGVAFLIVLVSIIPGAKFSEFVTTKMSMKNSWRINLFYYSIATGIGAWLMKDESSKIITYIMSMFWGLGLGWYYSVQTASFSVLMPQEQATELSGLFSFCGIVLSWLPPLVFTIMNESGIHMRYGVLHLVAYLLIAILFLSAMPDWDEVLTESHLKSIDTTAENKREESSSHQEEIGKC</sequence>
<dbReference type="EMBL" id="CAKOGP040001770">
    <property type="protein sequence ID" value="CAJ1950760.1"/>
    <property type="molecule type" value="Genomic_DNA"/>
</dbReference>
<comment type="similarity">
    <text evidence="2">Belongs to the ATG22 family.</text>
</comment>
<organism evidence="8 9">
    <name type="scientific">Cylindrotheca closterium</name>
    <dbReference type="NCBI Taxonomy" id="2856"/>
    <lineage>
        <taxon>Eukaryota</taxon>
        <taxon>Sar</taxon>
        <taxon>Stramenopiles</taxon>
        <taxon>Ochrophyta</taxon>
        <taxon>Bacillariophyta</taxon>
        <taxon>Bacillariophyceae</taxon>
        <taxon>Bacillariophycidae</taxon>
        <taxon>Bacillariales</taxon>
        <taxon>Bacillariaceae</taxon>
        <taxon>Cylindrotheca</taxon>
    </lineage>
</organism>
<comment type="caution">
    <text evidence="8">The sequence shown here is derived from an EMBL/GenBank/DDBJ whole genome shotgun (WGS) entry which is preliminary data.</text>
</comment>
<dbReference type="GO" id="GO:0012505">
    <property type="term" value="C:endomembrane system"/>
    <property type="evidence" value="ECO:0007669"/>
    <property type="project" value="UniProtKB-SubCell"/>
</dbReference>
<evidence type="ECO:0000313" key="9">
    <source>
        <dbReference type="Proteomes" id="UP001295423"/>
    </source>
</evidence>
<feature type="transmembrane region" description="Helical" evidence="7">
    <location>
        <begin position="81"/>
        <end position="104"/>
    </location>
</feature>
<keyword evidence="9" id="KW-1185">Reference proteome</keyword>
<feature type="transmembrane region" description="Helical" evidence="7">
    <location>
        <begin position="208"/>
        <end position="230"/>
    </location>
</feature>
<dbReference type="InterPro" id="IPR050495">
    <property type="entry name" value="ATG22/LtaA_families"/>
</dbReference>
<keyword evidence="5 7" id="KW-1133">Transmembrane helix</keyword>
<feature type="transmembrane region" description="Helical" evidence="7">
    <location>
        <begin position="432"/>
        <end position="449"/>
    </location>
</feature>
<evidence type="ECO:0000256" key="7">
    <source>
        <dbReference type="SAM" id="Phobius"/>
    </source>
</evidence>
<dbReference type="InterPro" id="IPR024671">
    <property type="entry name" value="Atg22-like"/>
</dbReference>
<evidence type="ECO:0000256" key="4">
    <source>
        <dbReference type="ARBA" id="ARBA00022692"/>
    </source>
</evidence>
<feature type="transmembrane region" description="Helical" evidence="7">
    <location>
        <begin position="308"/>
        <end position="329"/>
    </location>
</feature>
<evidence type="ECO:0008006" key="10">
    <source>
        <dbReference type="Google" id="ProtNLM"/>
    </source>
</evidence>
<dbReference type="SUPFAM" id="SSF103473">
    <property type="entry name" value="MFS general substrate transporter"/>
    <property type="match status" value="1"/>
</dbReference>
<keyword evidence="4 7" id="KW-0812">Transmembrane</keyword>
<evidence type="ECO:0000256" key="6">
    <source>
        <dbReference type="ARBA" id="ARBA00023136"/>
    </source>
</evidence>
<dbReference type="PANTHER" id="PTHR23519">
    <property type="entry name" value="AUTOPHAGY-RELATED PROTEIN 22"/>
    <property type="match status" value="1"/>
</dbReference>
<dbReference type="Gene3D" id="1.20.1250.20">
    <property type="entry name" value="MFS general substrate transporter like domains"/>
    <property type="match status" value="1"/>
</dbReference>
<dbReference type="PANTHER" id="PTHR23519:SF1">
    <property type="entry name" value="AUTOPHAGY-RELATED PROTEIN 22"/>
    <property type="match status" value="1"/>
</dbReference>
<evidence type="ECO:0000256" key="3">
    <source>
        <dbReference type="ARBA" id="ARBA00022448"/>
    </source>
</evidence>
<feature type="transmembrane region" description="Helical" evidence="7">
    <location>
        <begin position="401"/>
        <end position="420"/>
    </location>
</feature>
<gene>
    <name evidence="8" type="ORF">CYCCA115_LOCUS12743</name>
</gene>
<accession>A0AAD2FRH0</accession>
<name>A0AAD2FRH0_9STRA</name>